<keyword evidence="11" id="KW-1185">Reference proteome</keyword>
<feature type="compositionally biased region" description="Polar residues" evidence="8">
    <location>
        <begin position="699"/>
        <end position="745"/>
    </location>
</feature>
<dbReference type="PROSITE" id="PS50011">
    <property type="entry name" value="PROTEIN_KINASE_DOM"/>
    <property type="match status" value="1"/>
</dbReference>
<sequence length="769" mass="87459">MLFTQLQIEDFEFFEKLGSGSFGSVYRARWISQNKEVAIKKVLSLDKEAEILGVLSHRNIIHFYGAIINAPNFCLITEYAKHGSLHDYLVNHELDFLQILTWSEQIALGISYLHNEAPFTIIHRDLKSKNVVITGDMVVKLCDFGSSRYLDQTTKMSLAGTFPWMAPEVIQSMPISEACDTYSYGILLWEMLTREVPFKGMEGVQVAWLVVVKEERLTIPSSCPPEFSNLLVSCWKTDPKLRPNFKQIQAIINKMLDNNALAEETNSFIRNKKDWQAEIEQTMLRLKKMEKNLSSKEQELHERELRLLKKEQKINIVKMLNKTKLVDWDESDVHCWIEQLGNEAIDLYPYSQIFFDNHINGRRLSLLTNEDLKYMGILSHGHRLDLLDQISKLIEELEHLHHFPPLHQAPSIESQIRNQKVQNLTLIFGNHCRLGPTPMDHKWKLFIEVDGDDEAILAIKEVHLTWPEDQLTIQEPPYVMHRWIPVPGNNSPIFVDCIVSYKNSIKKPHSTKHRHEVLIKEGGNVIQKTIQLTLKETATLKCFPSLTSGLDDGYSSAAVTSSAPPSRSSTVSLKVDIPAPNLVGESNVISWANKVKGQSPKLFMPRIISDANNEVFMRNLDISRECSSPIVKRQFSGKNSPSGRGKGSPFFQNNSSSSRYFAPVESPIIDEENPDKAGKVGQVWTVVRHNRETKSISSAIETNAFRGSQTRGRVQSNRGRYCRSQSDQQAGNKQDAGNTFKNKLNYSDGDRPVRGRGGFRGRGRGYPKT</sequence>
<proteinExistence type="predicted"/>
<evidence type="ECO:0000259" key="9">
    <source>
        <dbReference type="PROSITE" id="PS50011"/>
    </source>
</evidence>
<dbReference type="PRINTS" id="PR00109">
    <property type="entry name" value="TYRKINASE"/>
</dbReference>
<dbReference type="PROSITE" id="PS00107">
    <property type="entry name" value="PROTEIN_KINASE_ATP"/>
    <property type="match status" value="1"/>
</dbReference>
<feature type="coiled-coil region" evidence="7">
    <location>
        <begin position="272"/>
        <end position="313"/>
    </location>
</feature>
<dbReference type="InterPro" id="IPR000719">
    <property type="entry name" value="Prot_kinase_dom"/>
</dbReference>
<dbReference type="Gene3D" id="1.10.150.50">
    <property type="entry name" value="Transcription Factor, Ets-1"/>
    <property type="match status" value="1"/>
</dbReference>
<accession>A0ABM4CTA9</accession>
<dbReference type="InterPro" id="IPR008271">
    <property type="entry name" value="Ser/Thr_kinase_AS"/>
</dbReference>
<keyword evidence="7" id="KW-0175">Coiled coil</keyword>
<reference evidence="12" key="1">
    <citation type="submission" date="2025-08" db="UniProtKB">
        <authorList>
            <consortium name="RefSeq"/>
        </authorList>
    </citation>
    <scope>IDENTIFICATION</scope>
</reference>
<evidence type="ECO:0000256" key="8">
    <source>
        <dbReference type="SAM" id="MobiDB-lite"/>
    </source>
</evidence>
<dbReference type="SMART" id="SM00454">
    <property type="entry name" value="SAM"/>
    <property type="match status" value="1"/>
</dbReference>
<dbReference type="InterPro" id="IPR001660">
    <property type="entry name" value="SAM"/>
</dbReference>
<dbReference type="Pfam" id="PF07714">
    <property type="entry name" value="PK_Tyr_Ser-Thr"/>
    <property type="match status" value="1"/>
</dbReference>
<evidence type="ECO:0000259" key="10">
    <source>
        <dbReference type="PROSITE" id="PS50105"/>
    </source>
</evidence>
<dbReference type="SUPFAM" id="SSF56112">
    <property type="entry name" value="Protein kinase-like (PK-like)"/>
    <property type="match status" value="1"/>
</dbReference>
<evidence type="ECO:0000313" key="12">
    <source>
        <dbReference type="RefSeq" id="XP_065665162.1"/>
    </source>
</evidence>
<evidence type="ECO:0000256" key="1">
    <source>
        <dbReference type="ARBA" id="ARBA00022527"/>
    </source>
</evidence>
<evidence type="ECO:0000256" key="2">
    <source>
        <dbReference type="ARBA" id="ARBA00022679"/>
    </source>
</evidence>
<dbReference type="PROSITE" id="PS00108">
    <property type="entry name" value="PROTEIN_KINASE_ST"/>
    <property type="match status" value="1"/>
</dbReference>
<dbReference type="InterPro" id="IPR001245">
    <property type="entry name" value="Ser-Thr/Tyr_kinase_cat_dom"/>
</dbReference>
<dbReference type="InterPro" id="IPR017441">
    <property type="entry name" value="Protein_kinase_ATP_BS"/>
</dbReference>
<feature type="region of interest" description="Disordered" evidence="8">
    <location>
        <begin position="632"/>
        <end position="658"/>
    </location>
</feature>
<evidence type="ECO:0000313" key="11">
    <source>
        <dbReference type="Proteomes" id="UP001652625"/>
    </source>
</evidence>
<feature type="domain" description="Protein kinase" evidence="9">
    <location>
        <begin position="11"/>
        <end position="256"/>
    </location>
</feature>
<dbReference type="InterPro" id="IPR051681">
    <property type="entry name" value="Ser/Thr_Kinases-Pseudokinases"/>
</dbReference>
<dbReference type="Proteomes" id="UP001652625">
    <property type="component" value="Chromosome 11"/>
</dbReference>
<feature type="domain" description="SAM" evidence="10">
    <location>
        <begin position="328"/>
        <end position="396"/>
    </location>
</feature>
<protein>
    <submittedName>
        <fullName evidence="12">Mitogen-activated protein kinase kinase kinase 20 isoform X2</fullName>
    </submittedName>
</protein>
<gene>
    <name evidence="12" type="primary">LOC101235377</name>
</gene>
<organism evidence="11 12">
    <name type="scientific">Hydra vulgaris</name>
    <name type="common">Hydra</name>
    <name type="synonym">Hydra attenuata</name>
    <dbReference type="NCBI Taxonomy" id="6087"/>
    <lineage>
        <taxon>Eukaryota</taxon>
        <taxon>Metazoa</taxon>
        <taxon>Cnidaria</taxon>
        <taxon>Hydrozoa</taxon>
        <taxon>Hydroidolina</taxon>
        <taxon>Anthoathecata</taxon>
        <taxon>Aplanulata</taxon>
        <taxon>Hydridae</taxon>
        <taxon>Hydra</taxon>
    </lineage>
</organism>
<dbReference type="PANTHER" id="PTHR44329">
    <property type="entry name" value="SERINE/THREONINE-PROTEIN KINASE TNNI3K-RELATED"/>
    <property type="match status" value="1"/>
</dbReference>
<dbReference type="RefSeq" id="XP_065665162.1">
    <property type="nucleotide sequence ID" value="XM_065809090.1"/>
</dbReference>
<dbReference type="PROSITE" id="PS50105">
    <property type="entry name" value="SAM_DOMAIN"/>
    <property type="match status" value="1"/>
</dbReference>
<dbReference type="Pfam" id="PF00536">
    <property type="entry name" value="SAM_1"/>
    <property type="match status" value="1"/>
</dbReference>
<dbReference type="Gene3D" id="3.30.200.20">
    <property type="entry name" value="Phosphorylase Kinase, domain 1"/>
    <property type="match status" value="1"/>
</dbReference>
<name>A0ABM4CTA9_HYDVU</name>
<dbReference type="SMART" id="SM00220">
    <property type="entry name" value="S_TKc"/>
    <property type="match status" value="1"/>
</dbReference>
<keyword evidence="3 6" id="KW-0547">Nucleotide-binding</keyword>
<dbReference type="Gene3D" id="1.10.510.10">
    <property type="entry name" value="Transferase(Phosphotransferase) domain 1"/>
    <property type="match status" value="1"/>
</dbReference>
<feature type="region of interest" description="Disordered" evidence="8">
    <location>
        <begin position="699"/>
        <end position="769"/>
    </location>
</feature>
<evidence type="ECO:0000256" key="5">
    <source>
        <dbReference type="ARBA" id="ARBA00022840"/>
    </source>
</evidence>
<keyword evidence="5 6" id="KW-0067">ATP-binding</keyword>
<feature type="compositionally biased region" description="Basic residues" evidence="8">
    <location>
        <begin position="757"/>
        <end position="769"/>
    </location>
</feature>
<keyword evidence="2" id="KW-0808">Transferase</keyword>
<evidence type="ECO:0000256" key="6">
    <source>
        <dbReference type="PROSITE-ProRule" id="PRU10141"/>
    </source>
</evidence>
<keyword evidence="1" id="KW-0723">Serine/threonine-protein kinase</keyword>
<feature type="binding site" evidence="6">
    <location>
        <position position="41"/>
    </location>
    <ligand>
        <name>ATP</name>
        <dbReference type="ChEBI" id="CHEBI:30616"/>
    </ligand>
</feature>
<dbReference type="SUPFAM" id="SSF47769">
    <property type="entry name" value="SAM/Pointed domain"/>
    <property type="match status" value="1"/>
</dbReference>
<dbReference type="GO" id="GO:0016301">
    <property type="term" value="F:kinase activity"/>
    <property type="evidence" value="ECO:0007669"/>
    <property type="project" value="UniProtKB-KW"/>
</dbReference>
<evidence type="ECO:0000256" key="3">
    <source>
        <dbReference type="ARBA" id="ARBA00022741"/>
    </source>
</evidence>
<evidence type="ECO:0000256" key="7">
    <source>
        <dbReference type="SAM" id="Coils"/>
    </source>
</evidence>
<dbReference type="GeneID" id="101235377"/>
<evidence type="ECO:0000256" key="4">
    <source>
        <dbReference type="ARBA" id="ARBA00022777"/>
    </source>
</evidence>
<dbReference type="InterPro" id="IPR011009">
    <property type="entry name" value="Kinase-like_dom_sf"/>
</dbReference>
<dbReference type="PANTHER" id="PTHR44329:SF288">
    <property type="entry name" value="MITOGEN-ACTIVATED PROTEIN KINASE KINASE KINASE 20"/>
    <property type="match status" value="1"/>
</dbReference>
<dbReference type="InterPro" id="IPR013761">
    <property type="entry name" value="SAM/pointed_sf"/>
</dbReference>
<keyword evidence="4 12" id="KW-0418">Kinase</keyword>